<evidence type="ECO:0000259" key="1">
    <source>
        <dbReference type="Pfam" id="PF00485"/>
    </source>
</evidence>
<dbReference type="EMBL" id="CAJVQA010001751">
    <property type="protein sequence ID" value="CAG8524715.1"/>
    <property type="molecule type" value="Genomic_DNA"/>
</dbReference>
<name>A0A9N9ACK1_9GLOM</name>
<reference evidence="2" key="1">
    <citation type="submission" date="2021-06" db="EMBL/GenBank/DDBJ databases">
        <authorList>
            <person name="Kallberg Y."/>
            <person name="Tangrot J."/>
            <person name="Rosling A."/>
        </authorList>
    </citation>
    <scope>NUCLEOTIDE SEQUENCE</scope>
    <source>
        <strain evidence="2">FL966</strain>
    </source>
</reference>
<dbReference type="PANTHER" id="PTHR10285">
    <property type="entry name" value="URIDINE KINASE"/>
    <property type="match status" value="1"/>
</dbReference>
<sequence>MSSNRIVTIGIGGASCSGKTTLAKWLLKILPNCTLFYQDDFFKLEKDLPIDPTTKYINWDCPEAINFPLFLSTLEKLHQTGSLPATFVSNEVKNVHKDIKGSGLDELVKQLSLRVNEALNASAGDDKNNGWHFVLVDGFLLYYDPEVIKELDVRLFVKADRDTLKKRREERAGYITVEGYAIDPPDYFDKIVWPNYVELHKDLLIKGQSSGLIDGVKSGCKVIEDFVVLDTNFEEKFGENLEEAVETVIRFIERSAGPRSESESSDRCPEARITRIYSVWLPIIDYDLIVMTYKIYYLNYDHLGHIKLDMAQNGNTESASLMFQ</sequence>
<dbReference type="Pfam" id="PF00485">
    <property type="entry name" value="PRK"/>
    <property type="match status" value="1"/>
</dbReference>
<organism evidence="2 3">
    <name type="scientific">Cetraspora pellucida</name>
    <dbReference type="NCBI Taxonomy" id="1433469"/>
    <lineage>
        <taxon>Eukaryota</taxon>
        <taxon>Fungi</taxon>
        <taxon>Fungi incertae sedis</taxon>
        <taxon>Mucoromycota</taxon>
        <taxon>Glomeromycotina</taxon>
        <taxon>Glomeromycetes</taxon>
        <taxon>Diversisporales</taxon>
        <taxon>Gigasporaceae</taxon>
        <taxon>Cetraspora</taxon>
    </lineage>
</organism>
<dbReference type="InterPro" id="IPR006083">
    <property type="entry name" value="PRK/URK"/>
</dbReference>
<comment type="caution">
    <text evidence="2">The sequence shown here is derived from an EMBL/GenBank/DDBJ whole genome shotgun (WGS) entry which is preliminary data.</text>
</comment>
<dbReference type="CDD" id="cd02024">
    <property type="entry name" value="NRK1"/>
    <property type="match status" value="1"/>
</dbReference>
<dbReference type="PROSITE" id="PS51257">
    <property type="entry name" value="PROKAR_LIPOPROTEIN"/>
    <property type="match status" value="1"/>
</dbReference>
<dbReference type="Gene3D" id="3.40.50.300">
    <property type="entry name" value="P-loop containing nucleotide triphosphate hydrolases"/>
    <property type="match status" value="1"/>
</dbReference>
<dbReference type="OrthoDB" id="10041966at2759"/>
<protein>
    <submittedName>
        <fullName evidence="2">25097_t:CDS:1</fullName>
    </submittedName>
</protein>
<accession>A0A9N9ACK1</accession>
<evidence type="ECO:0000313" key="2">
    <source>
        <dbReference type="EMBL" id="CAG8524715.1"/>
    </source>
</evidence>
<dbReference type="AlphaFoldDB" id="A0A9N9ACK1"/>
<keyword evidence="3" id="KW-1185">Reference proteome</keyword>
<proteinExistence type="predicted"/>
<dbReference type="Proteomes" id="UP000789759">
    <property type="component" value="Unassembled WGS sequence"/>
</dbReference>
<gene>
    <name evidence="2" type="ORF">CPELLU_LOCUS3559</name>
</gene>
<dbReference type="GO" id="GO:0005524">
    <property type="term" value="F:ATP binding"/>
    <property type="evidence" value="ECO:0007669"/>
    <property type="project" value="InterPro"/>
</dbReference>
<evidence type="ECO:0000313" key="3">
    <source>
        <dbReference type="Proteomes" id="UP000789759"/>
    </source>
</evidence>
<dbReference type="GO" id="GO:0016301">
    <property type="term" value="F:kinase activity"/>
    <property type="evidence" value="ECO:0007669"/>
    <property type="project" value="InterPro"/>
</dbReference>
<dbReference type="InterPro" id="IPR027417">
    <property type="entry name" value="P-loop_NTPase"/>
</dbReference>
<dbReference type="SUPFAM" id="SSF52540">
    <property type="entry name" value="P-loop containing nucleoside triphosphate hydrolases"/>
    <property type="match status" value="1"/>
</dbReference>
<feature type="domain" description="Phosphoribulokinase/uridine kinase" evidence="1">
    <location>
        <begin position="9"/>
        <end position="163"/>
    </location>
</feature>